<dbReference type="PROSITE" id="PS50005">
    <property type="entry name" value="TPR"/>
    <property type="match status" value="1"/>
</dbReference>
<dbReference type="PANTHER" id="PTHR10656:SF69">
    <property type="entry name" value="MAB-21-LIKE HHH_H2TH-LIKE DOMAIN-CONTAINING PROTEIN"/>
    <property type="match status" value="1"/>
</dbReference>
<evidence type="ECO:0000256" key="1">
    <source>
        <dbReference type="ARBA" id="ARBA00008307"/>
    </source>
</evidence>
<dbReference type="PANTHER" id="PTHR10656">
    <property type="entry name" value="CELL FATE DETERMINING PROTEIN MAB21-RELATED"/>
    <property type="match status" value="1"/>
</dbReference>
<feature type="domain" description="Mab-21-like nucleotidyltransferase" evidence="3">
    <location>
        <begin position="171"/>
        <end position="240"/>
    </location>
</feature>
<dbReference type="InterPro" id="IPR024810">
    <property type="entry name" value="MAB21L/cGLR"/>
</dbReference>
<dbReference type="Gene3D" id="1.10.1410.40">
    <property type="match status" value="1"/>
</dbReference>
<reference evidence="5 6" key="1">
    <citation type="journal article" date="2017" name="Nat. Ecol. Evol.">
        <title>Scallop genome provides insights into evolution of bilaterian karyotype and development.</title>
        <authorList>
            <person name="Wang S."/>
            <person name="Zhang J."/>
            <person name="Jiao W."/>
            <person name="Li J."/>
            <person name="Xun X."/>
            <person name="Sun Y."/>
            <person name="Guo X."/>
            <person name="Huan P."/>
            <person name="Dong B."/>
            <person name="Zhang L."/>
            <person name="Hu X."/>
            <person name="Sun X."/>
            <person name="Wang J."/>
            <person name="Zhao C."/>
            <person name="Wang Y."/>
            <person name="Wang D."/>
            <person name="Huang X."/>
            <person name="Wang R."/>
            <person name="Lv J."/>
            <person name="Li Y."/>
            <person name="Zhang Z."/>
            <person name="Liu B."/>
            <person name="Lu W."/>
            <person name="Hui Y."/>
            <person name="Liang J."/>
            <person name="Zhou Z."/>
            <person name="Hou R."/>
            <person name="Li X."/>
            <person name="Liu Y."/>
            <person name="Li H."/>
            <person name="Ning X."/>
            <person name="Lin Y."/>
            <person name="Zhao L."/>
            <person name="Xing Q."/>
            <person name="Dou J."/>
            <person name="Li Y."/>
            <person name="Mao J."/>
            <person name="Guo H."/>
            <person name="Dou H."/>
            <person name="Li T."/>
            <person name="Mu C."/>
            <person name="Jiang W."/>
            <person name="Fu Q."/>
            <person name="Fu X."/>
            <person name="Miao Y."/>
            <person name="Liu J."/>
            <person name="Yu Q."/>
            <person name="Li R."/>
            <person name="Liao H."/>
            <person name="Li X."/>
            <person name="Kong Y."/>
            <person name="Jiang Z."/>
            <person name="Chourrout D."/>
            <person name="Li R."/>
            <person name="Bao Z."/>
        </authorList>
    </citation>
    <scope>NUCLEOTIDE SEQUENCE [LARGE SCALE GENOMIC DNA]</scope>
    <source>
        <strain evidence="5 6">PY_sf001</strain>
    </source>
</reference>
<dbReference type="InterPro" id="IPR019734">
    <property type="entry name" value="TPR_rpt"/>
</dbReference>
<proteinExistence type="inferred from homology"/>
<dbReference type="SMART" id="SM01265">
    <property type="entry name" value="Mab-21"/>
    <property type="match status" value="1"/>
</dbReference>
<dbReference type="AlphaFoldDB" id="A0A210PJL2"/>
<protein>
    <submittedName>
        <fullName evidence="5">Uncharacterized protein</fullName>
    </submittedName>
</protein>
<dbReference type="InterPro" id="IPR046903">
    <property type="entry name" value="Mab-21-like_nuc_Trfase"/>
</dbReference>
<dbReference type="EMBL" id="NEDP02076512">
    <property type="protein sequence ID" value="OWF36664.1"/>
    <property type="molecule type" value="Genomic_DNA"/>
</dbReference>
<dbReference type="Pfam" id="PF03281">
    <property type="entry name" value="Mab-21"/>
    <property type="match status" value="1"/>
</dbReference>
<organism evidence="5 6">
    <name type="scientific">Mizuhopecten yessoensis</name>
    <name type="common">Japanese scallop</name>
    <name type="synonym">Patinopecten yessoensis</name>
    <dbReference type="NCBI Taxonomy" id="6573"/>
    <lineage>
        <taxon>Eukaryota</taxon>
        <taxon>Metazoa</taxon>
        <taxon>Spiralia</taxon>
        <taxon>Lophotrochozoa</taxon>
        <taxon>Mollusca</taxon>
        <taxon>Bivalvia</taxon>
        <taxon>Autobranchia</taxon>
        <taxon>Pteriomorphia</taxon>
        <taxon>Pectinida</taxon>
        <taxon>Pectinoidea</taxon>
        <taxon>Pectinidae</taxon>
        <taxon>Mizuhopecten</taxon>
    </lineage>
</organism>
<dbReference type="OrthoDB" id="6048940at2759"/>
<evidence type="ECO:0000259" key="3">
    <source>
        <dbReference type="Pfam" id="PF03281"/>
    </source>
</evidence>
<name>A0A210PJL2_MIZYE</name>
<feature type="repeat" description="TPR" evidence="2">
    <location>
        <begin position="621"/>
        <end position="654"/>
    </location>
</feature>
<comment type="caution">
    <text evidence="5">The sequence shown here is derived from an EMBL/GenBank/DDBJ whole genome shotgun (WGS) entry which is preliminary data.</text>
</comment>
<dbReference type="Pfam" id="PF20266">
    <property type="entry name" value="Mab-21_C"/>
    <property type="match status" value="1"/>
</dbReference>
<keyword evidence="6" id="KW-1185">Reference proteome</keyword>
<dbReference type="Proteomes" id="UP000242188">
    <property type="component" value="Unassembled WGS sequence"/>
</dbReference>
<comment type="similarity">
    <text evidence="1">Belongs to the mab-21 family.</text>
</comment>
<sequence length="668" mass="76795">MDQESMSSLLAQIMDDMHGTEEIVRNRRKVILVDEFILNAKKNDGKISVGGSVGGGFLMDTSDLDQMCTLLGVIVINPEQIYSFDRNNEHKIVLLMRKGDCRPGYVTLEILQLAEINPFGFRNAVVRIGDSMFVSSDIYRQGMVDMYTGEYDLVSNGPCVSLLSTIHPDHDIAFAFPCLCWPRGADEWVHRTRLHGWPTQTMIDRIVQGGCHVVPVGDKSSTDTLLQWRISFACAERLLVHSLTHPQFRLYGLLKYFLTQIKELLDHIIGDSDILCSYFIKTVIFFAVENSPSVLWHERNTFLCLRFCLSILTAWVKSGYCPNYFIQDNNLFLRKVHGENRQKILHFLRDCYDLKWPRVFLSVESVVTFDLKKLLQENQNKGTNQNSECEKDLDLFRICLNAFDHSDITRESLDVSLRLLVVAESDVDEFIAYRAMTTALYNTGNSLFPEYNTTGSNKQNYRALRKSKHMLIPQASMCTSPGLMMLATFHYLTGNYRKALAMCADLMSTLKVHLDVEIPENSRERYTRLYCGQVNTLYHKLKSGAYTCVTFNKRNICLSLPQLHLEIRKHTFPLYIPPLPYAAFLSFLCYHDLGDSRRRDKELTNLRVVNYDPEQGGHEYWIVHTLLGICYQTAGDNRRAIRSFTDSLHVMPEKNPALERIENLRNSQ</sequence>
<accession>A0A210PJL2</accession>
<evidence type="ECO:0000313" key="6">
    <source>
        <dbReference type="Proteomes" id="UP000242188"/>
    </source>
</evidence>
<evidence type="ECO:0000259" key="4">
    <source>
        <dbReference type="Pfam" id="PF20266"/>
    </source>
</evidence>
<evidence type="ECO:0000313" key="5">
    <source>
        <dbReference type="EMBL" id="OWF36664.1"/>
    </source>
</evidence>
<dbReference type="InterPro" id="IPR046906">
    <property type="entry name" value="Mab-21_HhH/H2TH-like"/>
</dbReference>
<feature type="domain" description="Mab-21-like HhH/H2TH-like" evidence="4">
    <location>
        <begin position="272"/>
        <end position="344"/>
    </location>
</feature>
<evidence type="ECO:0000256" key="2">
    <source>
        <dbReference type="PROSITE-ProRule" id="PRU00339"/>
    </source>
</evidence>
<keyword evidence="2" id="KW-0802">TPR repeat</keyword>
<gene>
    <name evidence="5" type="ORF">KP79_PYT03524</name>
</gene>